<evidence type="ECO:0000256" key="10">
    <source>
        <dbReference type="RuleBase" id="RU004181"/>
    </source>
</evidence>
<evidence type="ECO:0000313" key="12">
    <source>
        <dbReference type="Proteomes" id="UP001500742"/>
    </source>
</evidence>
<evidence type="ECO:0000256" key="6">
    <source>
        <dbReference type="ARBA" id="ARBA00022801"/>
    </source>
</evidence>
<keyword evidence="3 9" id="KW-0645">Protease</keyword>
<feature type="transmembrane region" description="Helical" evidence="9">
    <location>
        <begin position="69"/>
        <end position="91"/>
    </location>
</feature>
<comment type="caution">
    <text evidence="9">Lacks conserved residue(s) required for the propagation of feature annotation.</text>
</comment>
<comment type="pathway">
    <text evidence="9">Protein modification; lipoprotein biosynthesis (signal peptide cleavage).</text>
</comment>
<dbReference type="InterPro" id="IPR001872">
    <property type="entry name" value="Peptidase_A8"/>
</dbReference>
<evidence type="ECO:0000313" key="11">
    <source>
        <dbReference type="EMBL" id="GAA3974379.1"/>
    </source>
</evidence>
<accession>A0ABP7Q100</accession>
<dbReference type="HAMAP" id="MF_00161">
    <property type="entry name" value="LspA"/>
    <property type="match status" value="1"/>
</dbReference>
<dbReference type="EC" id="3.4.23.36" evidence="9"/>
<feature type="transmembrane region" description="Helical" evidence="9">
    <location>
        <begin position="98"/>
        <end position="118"/>
    </location>
</feature>
<comment type="function">
    <text evidence="9">This protein specifically catalyzes the removal of signal peptides from prolipoproteins.</text>
</comment>
<evidence type="ECO:0000256" key="8">
    <source>
        <dbReference type="ARBA" id="ARBA00023136"/>
    </source>
</evidence>
<evidence type="ECO:0000256" key="1">
    <source>
        <dbReference type="ARBA" id="ARBA00006139"/>
    </source>
</evidence>
<keyword evidence="5 9" id="KW-0064">Aspartyl protease</keyword>
<comment type="similarity">
    <text evidence="1 9 10">Belongs to the peptidase A8 family.</text>
</comment>
<dbReference type="EMBL" id="BAAAZC010000019">
    <property type="protein sequence ID" value="GAA3974379.1"/>
    <property type="molecule type" value="Genomic_DNA"/>
</dbReference>
<sequence length="176" mass="19838">MNKKRILSGLGLVLILILNIIVDRVSKIYIRQHVHLTDNIFVIKNFFTITRAENTGAFLSLGDSLQNPWRFILLALLPCLALTWGLLYVLLKNNLTRLNQIGIILIIAGGAGNLWDRIMYGSVTDFMHLNFHIFQTGVFNVADMSIMAGVGILIVNAYFREREQKRQAANEKPVAA</sequence>
<evidence type="ECO:0000256" key="5">
    <source>
        <dbReference type="ARBA" id="ARBA00022750"/>
    </source>
</evidence>
<evidence type="ECO:0000256" key="7">
    <source>
        <dbReference type="ARBA" id="ARBA00022989"/>
    </source>
</evidence>
<dbReference type="PANTHER" id="PTHR33695:SF1">
    <property type="entry name" value="LIPOPROTEIN SIGNAL PEPTIDASE"/>
    <property type="match status" value="1"/>
</dbReference>
<dbReference type="RefSeq" id="WP_259087823.1">
    <property type="nucleotide sequence ID" value="NZ_BAAAZC010000019.1"/>
</dbReference>
<evidence type="ECO:0000256" key="3">
    <source>
        <dbReference type="ARBA" id="ARBA00022670"/>
    </source>
</evidence>
<gene>
    <name evidence="9 11" type="primary">lspA</name>
    <name evidence="11" type="ORF">GCM10022210_25870</name>
</gene>
<evidence type="ECO:0000256" key="2">
    <source>
        <dbReference type="ARBA" id="ARBA00022475"/>
    </source>
</evidence>
<reference evidence="12" key="1">
    <citation type="journal article" date="2019" name="Int. J. Syst. Evol. Microbiol.">
        <title>The Global Catalogue of Microorganisms (GCM) 10K type strain sequencing project: providing services to taxonomists for standard genome sequencing and annotation.</title>
        <authorList>
            <consortium name="The Broad Institute Genomics Platform"/>
            <consortium name="The Broad Institute Genome Sequencing Center for Infectious Disease"/>
            <person name="Wu L."/>
            <person name="Ma J."/>
        </authorList>
    </citation>
    <scope>NUCLEOTIDE SEQUENCE [LARGE SCALE GENOMIC DNA]</scope>
    <source>
        <strain evidence="12">JCM 16601</strain>
    </source>
</reference>
<name>A0ABP7Q100_9SPHI</name>
<keyword evidence="4 9" id="KW-0812">Transmembrane</keyword>
<comment type="subcellular location">
    <subcellularLocation>
        <location evidence="9">Cell membrane</location>
        <topology evidence="9">Multi-pass membrane protein</topology>
    </subcellularLocation>
</comment>
<dbReference type="NCBIfam" id="TIGR00077">
    <property type="entry name" value="lspA"/>
    <property type="match status" value="1"/>
</dbReference>
<comment type="caution">
    <text evidence="11">The sequence shown here is derived from an EMBL/GenBank/DDBJ whole genome shotgun (WGS) entry which is preliminary data.</text>
</comment>
<feature type="transmembrane region" description="Helical" evidence="9">
    <location>
        <begin position="138"/>
        <end position="159"/>
    </location>
</feature>
<comment type="catalytic activity">
    <reaction evidence="9">
        <text>Release of signal peptides from bacterial membrane prolipoproteins. Hydrolyzes -Xaa-Yaa-Zaa-|-(S,diacylglyceryl)Cys-, in which Xaa is hydrophobic (preferably Leu), and Yaa (Ala or Ser) and Zaa (Gly or Ala) have small, neutral side chains.</text>
        <dbReference type="EC" id="3.4.23.36"/>
    </reaction>
</comment>
<feature type="active site" evidence="9">
    <location>
        <position position="125"/>
    </location>
</feature>
<dbReference type="Proteomes" id="UP001500742">
    <property type="component" value="Unassembled WGS sequence"/>
</dbReference>
<keyword evidence="2 9" id="KW-1003">Cell membrane</keyword>
<keyword evidence="8 9" id="KW-0472">Membrane</keyword>
<dbReference type="Pfam" id="PF01252">
    <property type="entry name" value="Peptidase_A8"/>
    <property type="match status" value="1"/>
</dbReference>
<proteinExistence type="inferred from homology"/>
<dbReference type="PRINTS" id="PR00781">
    <property type="entry name" value="LIPOSIGPTASE"/>
</dbReference>
<keyword evidence="7 9" id="KW-1133">Transmembrane helix</keyword>
<evidence type="ECO:0000256" key="9">
    <source>
        <dbReference type="HAMAP-Rule" id="MF_00161"/>
    </source>
</evidence>
<protein>
    <recommendedName>
        <fullName evidence="9">Lipoprotein signal peptidase</fullName>
        <ecNumber evidence="9">3.4.23.36</ecNumber>
    </recommendedName>
    <alternativeName>
        <fullName evidence="9">Prolipoprotein signal peptidase</fullName>
    </alternativeName>
    <alternativeName>
        <fullName evidence="9">Signal peptidase II</fullName>
        <shortName evidence="9">SPase II</shortName>
    </alternativeName>
</protein>
<evidence type="ECO:0000256" key="4">
    <source>
        <dbReference type="ARBA" id="ARBA00022692"/>
    </source>
</evidence>
<feature type="active site" evidence="9">
    <location>
        <position position="143"/>
    </location>
</feature>
<keyword evidence="6 9" id="KW-0378">Hydrolase</keyword>
<organism evidence="11 12">
    <name type="scientific">Mucilaginibacter dorajii</name>
    <dbReference type="NCBI Taxonomy" id="692994"/>
    <lineage>
        <taxon>Bacteria</taxon>
        <taxon>Pseudomonadati</taxon>
        <taxon>Bacteroidota</taxon>
        <taxon>Sphingobacteriia</taxon>
        <taxon>Sphingobacteriales</taxon>
        <taxon>Sphingobacteriaceae</taxon>
        <taxon>Mucilaginibacter</taxon>
    </lineage>
</organism>
<dbReference type="PANTHER" id="PTHR33695">
    <property type="entry name" value="LIPOPROTEIN SIGNAL PEPTIDASE"/>
    <property type="match status" value="1"/>
</dbReference>
<keyword evidence="12" id="KW-1185">Reference proteome</keyword>